<gene>
    <name evidence="1" type="ORF">BDY21DRAFT_330501</name>
</gene>
<evidence type="ECO:0000313" key="1">
    <source>
        <dbReference type="EMBL" id="KAF2462117.1"/>
    </source>
</evidence>
<evidence type="ECO:0000313" key="2">
    <source>
        <dbReference type="Proteomes" id="UP000799766"/>
    </source>
</evidence>
<keyword evidence="2" id="KW-1185">Reference proteome</keyword>
<sequence>MQTAVSCVSPLGGPLDGDANDWASVSIQRLPAFPGLPREIYELLISCFPFLPSSGKPW</sequence>
<dbReference type="EMBL" id="MU001670">
    <property type="protein sequence ID" value="KAF2462117.1"/>
    <property type="molecule type" value="Genomic_DNA"/>
</dbReference>
<proteinExistence type="predicted"/>
<accession>A0A6A6PEC3</accession>
<reference evidence="1" key="1">
    <citation type="journal article" date="2020" name="Stud. Mycol.">
        <title>101 Dothideomycetes genomes: a test case for predicting lifestyles and emergence of pathogens.</title>
        <authorList>
            <person name="Haridas S."/>
            <person name="Albert R."/>
            <person name="Binder M."/>
            <person name="Bloem J."/>
            <person name="Labutti K."/>
            <person name="Salamov A."/>
            <person name="Andreopoulos B."/>
            <person name="Baker S."/>
            <person name="Barry K."/>
            <person name="Bills G."/>
            <person name="Bluhm B."/>
            <person name="Cannon C."/>
            <person name="Castanera R."/>
            <person name="Culley D."/>
            <person name="Daum C."/>
            <person name="Ezra D."/>
            <person name="Gonzalez J."/>
            <person name="Henrissat B."/>
            <person name="Kuo A."/>
            <person name="Liang C."/>
            <person name="Lipzen A."/>
            <person name="Lutzoni F."/>
            <person name="Magnuson J."/>
            <person name="Mondo S."/>
            <person name="Nolan M."/>
            <person name="Ohm R."/>
            <person name="Pangilinan J."/>
            <person name="Park H.-J."/>
            <person name="Ramirez L."/>
            <person name="Alfaro M."/>
            <person name="Sun H."/>
            <person name="Tritt A."/>
            <person name="Yoshinaga Y."/>
            <person name="Zwiers L.-H."/>
            <person name="Turgeon B."/>
            <person name="Goodwin S."/>
            <person name="Spatafora J."/>
            <person name="Crous P."/>
            <person name="Grigoriev I."/>
        </authorList>
    </citation>
    <scope>NUCLEOTIDE SEQUENCE</scope>
    <source>
        <strain evidence="1">ATCC 16933</strain>
    </source>
</reference>
<dbReference type="AlphaFoldDB" id="A0A6A6PEC3"/>
<protein>
    <submittedName>
        <fullName evidence="1">Uncharacterized protein</fullName>
    </submittedName>
</protein>
<name>A0A6A6PEC3_9PEZI</name>
<dbReference type="Proteomes" id="UP000799766">
    <property type="component" value="Unassembled WGS sequence"/>
</dbReference>
<organism evidence="1 2">
    <name type="scientific">Lineolata rhizophorae</name>
    <dbReference type="NCBI Taxonomy" id="578093"/>
    <lineage>
        <taxon>Eukaryota</taxon>
        <taxon>Fungi</taxon>
        <taxon>Dikarya</taxon>
        <taxon>Ascomycota</taxon>
        <taxon>Pezizomycotina</taxon>
        <taxon>Dothideomycetes</taxon>
        <taxon>Dothideomycetes incertae sedis</taxon>
        <taxon>Lineolatales</taxon>
        <taxon>Lineolataceae</taxon>
        <taxon>Lineolata</taxon>
    </lineage>
</organism>